<gene>
    <name evidence="2" type="ORF">KCG44_12625</name>
</gene>
<dbReference type="Pfam" id="PF09838">
    <property type="entry name" value="DUF2065"/>
    <property type="match status" value="1"/>
</dbReference>
<proteinExistence type="predicted"/>
<keyword evidence="3" id="KW-1185">Reference proteome</keyword>
<feature type="transmembrane region" description="Helical" evidence="1">
    <location>
        <begin position="43"/>
        <end position="61"/>
    </location>
</feature>
<dbReference type="InterPro" id="IPR019201">
    <property type="entry name" value="DUF2065"/>
</dbReference>
<dbReference type="RefSeq" id="WP_218446469.1">
    <property type="nucleotide sequence ID" value="NZ_JAGSPA010000004.1"/>
</dbReference>
<reference evidence="2 3" key="1">
    <citation type="submission" date="2021-04" db="EMBL/GenBank/DDBJ databases">
        <authorList>
            <person name="Pira H."/>
            <person name="Risdian C."/>
            <person name="Wink J."/>
        </authorList>
    </citation>
    <scope>NUCLEOTIDE SEQUENCE [LARGE SCALE GENOMIC DNA]</scope>
    <source>
        <strain evidence="2 3">WHA3</strain>
    </source>
</reference>
<comment type="caution">
    <text evidence="2">The sequence shown here is derived from an EMBL/GenBank/DDBJ whole genome shotgun (WGS) entry which is preliminary data.</text>
</comment>
<organism evidence="2 3">
    <name type="scientific">Pacificimonas pallii</name>
    <dbReference type="NCBI Taxonomy" id="2827236"/>
    <lineage>
        <taxon>Bacteria</taxon>
        <taxon>Pseudomonadati</taxon>
        <taxon>Pseudomonadota</taxon>
        <taxon>Alphaproteobacteria</taxon>
        <taxon>Sphingomonadales</taxon>
        <taxon>Sphingosinicellaceae</taxon>
        <taxon>Pacificimonas</taxon>
    </lineage>
</organism>
<keyword evidence="1" id="KW-0472">Membrane</keyword>
<evidence type="ECO:0000313" key="3">
    <source>
        <dbReference type="Proteomes" id="UP000722336"/>
    </source>
</evidence>
<protein>
    <submittedName>
        <fullName evidence="2">DUF2065 domain-containing protein</fullName>
    </submittedName>
</protein>
<dbReference type="EMBL" id="JAGSPA010000004">
    <property type="protein sequence ID" value="MBV7257629.1"/>
    <property type="molecule type" value="Genomic_DNA"/>
</dbReference>
<accession>A0ABS6SGS9</accession>
<dbReference type="Proteomes" id="UP000722336">
    <property type="component" value="Unassembled WGS sequence"/>
</dbReference>
<sequence length="62" mass="6487">MTLVLAIGLAIALEGAAYALFPEAMKRTLDMIFAEGVDRVRIMGAVSFAIGAAIVLATLNFS</sequence>
<keyword evidence="1" id="KW-0812">Transmembrane</keyword>
<evidence type="ECO:0000256" key="1">
    <source>
        <dbReference type="SAM" id="Phobius"/>
    </source>
</evidence>
<name>A0ABS6SGS9_9SPHN</name>
<evidence type="ECO:0000313" key="2">
    <source>
        <dbReference type="EMBL" id="MBV7257629.1"/>
    </source>
</evidence>
<keyword evidence="1" id="KW-1133">Transmembrane helix</keyword>